<gene>
    <name evidence="2" type="ORF">ACFPH6_22215</name>
</gene>
<keyword evidence="1" id="KW-1133">Transmembrane helix</keyword>
<accession>A0ABV8YVL8</accession>
<proteinExistence type="predicted"/>
<feature type="transmembrane region" description="Helical" evidence="1">
    <location>
        <begin position="162"/>
        <end position="181"/>
    </location>
</feature>
<feature type="transmembrane region" description="Helical" evidence="1">
    <location>
        <begin position="187"/>
        <end position="206"/>
    </location>
</feature>
<dbReference type="RefSeq" id="WP_386344412.1">
    <property type="nucleotide sequence ID" value="NZ_JBHSFG010000037.1"/>
</dbReference>
<sequence length="231" mass="25088">MSGYWPQPEDGLDSTGYQSGSFGADVLDPTVPEGLHTEWDFDQDLTRLLQTGAPAAPVSTAPPIPRKRGTRRRPNRLVRCARWFQRPWLKVLSLSIAALTAVIVGMVSVLGALVAYDPLRRVAAPGAHGLAAWWPLLVYGPWLVASLSILRAALHRRRAAHSWAVVLLFSAVAMCLCVAHAPKAPIAMAVAALPPVTALLSFQQLVRQLTLTTPAKPVVPRQRRARRHATG</sequence>
<dbReference type="InterPro" id="IPR021235">
    <property type="entry name" value="DUF2637"/>
</dbReference>
<feature type="transmembrane region" description="Helical" evidence="1">
    <location>
        <begin position="131"/>
        <end position="150"/>
    </location>
</feature>
<protein>
    <submittedName>
        <fullName evidence="2">DUF2637 domain-containing protein</fullName>
    </submittedName>
</protein>
<evidence type="ECO:0000313" key="2">
    <source>
        <dbReference type="EMBL" id="MFC4467206.1"/>
    </source>
</evidence>
<comment type="caution">
    <text evidence="2">The sequence shown here is derived from an EMBL/GenBank/DDBJ whole genome shotgun (WGS) entry which is preliminary data.</text>
</comment>
<name>A0ABV8YVL8_9ACTN</name>
<evidence type="ECO:0000313" key="3">
    <source>
        <dbReference type="Proteomes" id="UP001596012"/>
    </source>
</evidence>
<keyword evidence="1" id="KW-0812">Transmembrane</keyword>
<keyword evidence="1" id="KW-0472">Membrane</keyword>
<reference evidence="3" key="1">
    <citation type="journal article" date="2019" name="Int. J. Syst. Evol. Microbiol.">
        <title>The Global Catalogue of Microorganisms (GCM) 10K type strain sequencing project: providing services to taxonomists for standard genome sequencing and annotation.</title>
        <authorList>
            <consortium name="The Broad Institute Genomics Platform"/>
            <consortium name="The Broad Institute Genome Sequencing Center for Infectious Disease"/>
            <person name="Wu L."/>
            <person name="Ma J."/>
        </authorList>
    </citation>
    <scope>NUCLEOTIDE SEQUENCE [LARGE SCALE GENOMIC DNA]</scope>
    <source>
        <strain evidence="3">DT43</strain>
    </source>
</reference>
<dbReference type="Pfam" id="PF10935">
    <property type="entry name" value="DUF2637"/>
    <property type="match status" value="1"/>
</dbReference>
<dbReference type="Proteomes" id="UP001596012">
    <property type="component" value="Unassembled WGS sequence"/>
</dbReference>
<keyword evidence="3" id="KW-1185">Reference proteome</keyword>
<organism evidence="2 3">
    <name type="scientific">Streptomyces xiangluensis</name>
    <dbReference type="NCBI Taxonomy" id="2665720"/>
    <lineage>
        <taxon>Bacteria</taxon>
        <taxon>Bacillati</taxon>
        <taxon>Actinomycetota</taxon>
        <taxon>Actinomycetes</taxon>
        <taxon>Kitasatosporales</taxon>
        <taxon>Streptomycetaceae</taxon>
        <taxon>Streptomyces</taxon>
    </lineage>
</organism>
<feature type="transmembrane region" description="Helical" evidence="1">
    <location>
        <begin position="91"/>
        <end position="116"/>
    </location>
</feature>
<evidence type="ECO:0000256" key="1">
    <source>
        <dbReference type="SAM" id="Phobius"/>
    </source>
</evidence>
<dbReference type="EMBL" id="JBHSFG010000037">
    <property type="protein sequence ID" value="MFC4467206.1"/>
    <property type="molecule type" value="Genomic_DNA"/>
</dbReference>